<evidence type="ECO:0000256" key="1">
    <source>
        <dbReference type="SAM" id="MobiDB-lite"/>
    </source>
</evidence>
<evidence type="ECO:0000313" key="2">
    <source>
        <dbReference type="EMBL" id="KAK5609353.1"/>
    </source>
</evidence>
<dbReference type="EMBL" id="JAHHUM010001751">
    <property type="protein sequence ID" value="KAK5609353.1"/>
    <property type="molecule type" value="Genomic_DNA"/>
</dbReference>
<dbReference type="AlphaFoldDB" id="A0AAV9RK55"/>
<proteinExistence type="predicted"/>
<sequence length="158" mass="16048">MDLADEPQASPMDLFTFLSQEAEKTLRRFAGLSVPQSAYDGSRSPSSPFSACSPGCALWSGSEVLAAAPAHATKGPADASAPCLPGFSGKLVLVLASEPRDEVFEDEALSDPVPEGFKEQFLLVLASEARDEGSPGAASASEGSPGSSSASEGSPSPA</sequence>
<comment type="caution">
    <text evidence="2">The sequence shown here is derived from an EMBL/GenBank/DDBJ whole genome shotgun (WGS) entry which is preliminary data.</text>
</comment>
<reference evidence="2 3" key="1">
    <citation type="submission" date="2021-06" db="EMBL/GenBank/DDBJ databases">
        <authorList>
            <person name="Palmer J.M."/>
        </authorList>
    </citation>
    <scope>NUCLEOTIDE SEQUENCE [LARGE SCALE GENOMIC DNA]</scope>
    <source>
        <strain evidence="2 3">MEX-2019</strain>
        <tissue evidence="2">Muscle</tissue>
    </source>
</reference>
<dbReference type="Proteomes" id="UP001311232">
    <property type="component" value="Unassembled WGS sequence"/>
</dbReference>
<feature type="region of interest" description="Disordered" evidence="1">
    <location>
        <begin position="128"/>
        <end position="158"/>
    </location>
</feature>
<name>A0AAV9RK55_9TELE</name>
<gene>
    <name evidence="2" type="ORF">CRENBAI_011332</name>
</gene>
<organism evidence="2 3">
    <name type="scientific">Crenichthys baileyi</name>
    <name type="common">White River springfish</name>
    <dbReference type="NCBI Taxonomy" id="28760"/>
    <lineage>
        <taxon>Eukaryota</taxon>
        <taxon>Metazoa</taxon>
        <taxon>Chordata</taxon>
        <taxon>Craniata</taxon>
        <taxon>Vertebrata</taxon>
        <taxon>Euteleostomi</taxon>
        <taxon>Actinopterygii</taxon>
        <taxon>Neopterygii</taxon>
        <taxon>Teleostei</taxon>
        <taxon>Neoteleostei</taxon>
        <taxon>Acanthomorphata</taxon>
        <taxon>Ovalentaria</taxon>
        <taxon>Atherinomorphae</taxon>
        <taxon>Cyprinodontiformes</taxon>
        <taxon>Goodeidae</taxon>
        <taxon>Crenichthys</taxon>
    </lineage>
</organism>
<evidence type="ECO:0000313" key="3">
    <source>
        <dbReference type="Proteomes" id="UP001311232"/>
    </source>
</evidence>
<accession>A0AAV9RK55</accession>
<protein>
    <submittedName>
        <fullName evidence="2">Uncharacterized protein</fullName>
    </submittedName>
</protein>
<keyword evidence="3" id="KW-1185">Reference proteome</keyword>
<feature type="compositionally biased region" description="Low complexity" evidence="1">
    <location>
        <begin position="134"/>
        <end position="158"/>
    </location>
</feature>